<dbReference type="EMBL" id="PQIB02000007">
    <property type="protein sequence ID" value="RLN07182.1"/>
    <property type="molecule type" value="Genomic_DNA"/>
</dbReference>
<proteinExistence type="predicted"/>
<dbReference type="Proteomes" id="UP000275267">
    <property type="component" value="Unassembled WGS sequence"/>
</dbReference>
<name>A0A3L6RN52_PANMI</name>
<protein>
    <submittedName>
        <fullName evidence="1">Uncharacterized protein</fullName>
    </submittedName>
</protein>
<accession>A0A3L6RN52</accession>
<sequence>MQKWQNKIRSLRQFLRGWAVNMNGAYKKEKQELTRKADLLDKEAETRLLSQQELDLKQCIKDR</sequence>
<dbReference type="AlphaFoldDB" id="A0A3L6RN52"/>
<comment type="caution">
    <text evidence="1">The sequence shown here is derived from an EMBL/GenBank/DDBJ whole genome shotgun (WGS) entry which is preliminary data.</text>
</comment>
<organism evidence="1 2">
    <name type="scientific">Panicum miliaceum</name>
    <name type="common">Proso millet</name>
    <name type="synonym">Broomcorn millet</name>
    <dbReference type="NCBI Taxonomy" id="4540"/>
    <lineage>
        <taxon>Eukaryota</taxon>
        <taxon>Viridiplantae</taxon>
        <taxon>Streptophyta</taxon>
        <taxon>Embryophyta</taxon>
        <taxon>Tracheophyta</taxon>
        <taxon>Spermatophyta</taxon>
        <taxon>Magnoliopsida</taxon>
        <taxon>Liliopsida</taxon>
        <taxon>Poales</taxon>
        <taxon>Poaceae</taxon>
        <taxon>PACMAD clade</taxon>
        <taxon>Panicoideae</taxon>
        <taxon>Panicodae</taxon>
        <taxon>Paniceae</taxon>
        <taxon>Panicinae</taxon>
        <taxon>Panicum</taxon>
        <taxon>Panicum sect. Panicum</taxon>
    </lineage>
</organism>
<keyword evidence="2" id="KW-1185">Reference proteome</keyword>
<reference evidence="2" key="1">
    <citation type="journal article" date="2019" name="Nat. Commun.">
        <title>The genome of broomcorn millet.</title>
        <authorList>
            <person name="Zou C."/>
            <person name="Miki D."/>
            <person name="Li D."/>
            <person name="Tang Q."/>
            <person name="Xiao L."/>
            <person name="Rajput S."/>
            <person name="Deng P."/>
            <person name="Jia W."/>
            <person name="Huang R."/>
            <person name="Zhang M."/>
            <person name="Sun Y."/>
            <person name="Hu J."/>
            <person name="Fu X."/>
            <person name="Schnable P.S."/>
            <person name="Li F."/>
            <person name="Zhang H."/>
            <person name="Feng B."/>
            <person name="Zhu X."/>
            <person name="Liu R."/>
            <person name="Schnable J.C."/>
            <person name="Zhu J.-K."/>
            <person name="Zhang H."/>
        </authorList>
    </citation>
    <scope>NUCLEOTIDE SEQUENCE [LARGE SCALE GENOMIC DNA]</scope>
</reference>
<evidence type="ECO:0000313" key="2">
    <source>
        <dbReference type="Proteomes" id="UP000275267"/>
    </source>
</evidence>
<gene>
    <name evidence="1" type="ORF">C2845_PM11G15670</name>
</gene>
<evidence type="ECO:0000313" key="1">
    <source>
        <dbReference type="EMBL" id="RLN07182.1"/>
    </source>
</evidence>